<keyword evidence="3" id="KW-1185">Reference proteome</keyword>
<dbReference type="OrthoDB" id="6386994at2"/>
<name>A0A432YAX5_9GAMM</name>
<comment type="caution">
    <text evidence="2">The sequence shown here is derived from an EMBL/GenBank/DDBJ whole genome shotgun (WGS) entry which is preliminary data.</text>
</comment>
<sequence length="93" mass="10569">MKKILFVLALAASLSACESHQTEPYQKDRTEESRDEYKGLEGMEQYQKDELERMKTDKSEACQQAQIDLAKAESAGDAKRIKRLKALVDDVCN</sequence>
<dbReference type="Proteomes" id="UP000287330">
    <property type="component" value="Unassembled WGS sequence"/>
</dbReference>
<evidence type="ECO:0000313" key="2">
    <source>
        <dbReference type="EMBL" id="RUO58083.1"/>
    </source>
</evidence>
<proteinExistence type="predicted"/>
<gene>
    <name evidence="2" type="ORF">CWE25_00325</name>
</gene>
<organism evidence="2 3">
    <name type="scientific">Idiomarina fontislapidosi</name>
    <dbReference type="NCBI Taxonomy" id="263723"/>
    <lineage>
        <taxon>Bacteria</taxon>
        <taxon>Pseudomonadati</taxon>
        <taxon>Pseudomonadota</taxon>
        <taxon>Gammaproteobacteria</taxon>
        <taxon>Alteromonadales</taxon>
        <taxon>Idiomarinaceae</taxon>
        <taxon>Idiomarina</taxon>
    </lineage>
</organism>
<evidence type="ECO:0000313" key="3">
    <source>
        <dbReference type="Proteomes" id="UP000287330"/>
    </source>
</evidence>
<dbReference type="AlphaFoldDB" id="A0A432YAX5"/>
<feature type="compositionally biased region" description="Basic and acidic residues" evidence="1">
    <location>
        <begin position="25"/>
        <end position="37"/>
    </location>
</feature>
<dbReference type="PROSITE" id="PS51257">
    <property type="entry name" value="PROKAR_LIPOPROTEIN"/>
    <property type="match status" value="1"/>
</dbReference>
<dbReference type="RefSeq" id="WP_110572050.1">
    <property type="nucleotide sequence ID" value="NZ_PIPV01000001.1"/>
</dbReference>
<protein>
    <recommendedName>
        <fullName evidence="4">Lipoprotein</fullName>
    </recommendedName>
</protein>
<reference evidence="3" key="1">
    <citation type="journal article" date="2018" name="Front. Microbiol.">
        <title>Genome-Based Analysis Reveals the Taxonomy and Diversity of the Family Idiomarinaceae.</title>
        <authorList>
            <person name="Liu Y."/>
            <person name="Lai Q."/>
            <person name="Shao Z."/>
        </authorList>
    </citation>
    <scope>NUCLEOTIDE SEQUENCE [LARGE SCALE GENOMIC DNA]</scope>
    <source>
        <strain evidence="3">F23</strain>
    </source>
</reference>
<evidence type="ECO:0000256" key="1">
    <source>
        <dbReference type="SAM" id="MobiDB-lite"/>
    </source>
</evidence>
<evidence type="ECO:0008006" key="4">
    <source>
        <dbReference type="Google" id="ProtNLM"/>
    </source>
</evidence>
<accession>A0A432YAX5</accession>
<feature type="region of interest" description="Disordered" evidence="1">
    <location>
        <begin position="18"/>
        <end position="37"/>
    </location>
</feature>
<dbReference type="EMBL" id="PIPV01000001">
    <property type="protein sequence ID" value="RUO58083.1"/>
    <property type="molecule type" value="Genomic_DNA"/>
</dbReference>